<feature type="region of interest" description="Disordered" evidence="2">
    <location>
        <begin position="476"/>
        <end position="496"/>
    </location>
</feature>
<evidence type="ECO:0000256" key="1">
    <source>
        <dbReference type="ARBA" id="ARBA00022468"/>
    </source>
</evidence>
<dbReference type="PROSITE" id="PS50086">
    <property type="entry name" value="TBC_RABGAP"/>
    <property type="match status" value="1"/>
</dbReference>
<feature type="compositionally biased region" description="Low complexity" evidence="2">
    <location>
        <begin position="664"/>
        <end position="680"/>
    </location>
</feature>
<feature type="compositionally biased region" description="Low complexity" evidence="2">
    <location>
        <begin position="482"/>
        <end position="494"/>
    </location>
</feature>
<evidence type="ECO:0000313" key="4">
    <source>
        <dbReference type="Proteomes" id="UP000095285"/>
    </source>
</evidence>
<dbReference type="InterPro" id="IPR035969">
    <property type="entry name" value="Rab-GAP_TBC_sf"/>
</dbReference>
<accession>A0A1I7W2M5</accession>
<feature type="compositionally biased region" description="Low complexity" evidence="2">
    <location>
        <begin position="821"/>
        <end position="834"/>
    </location>
</feature>
<dbReference type="Proteomes" id="UP000095285">
    <property type="component" value="Unassembled WGS sequence"/>
</dbReference>
<name>A0A1I7W2M5_LOALO</name>
<feature type="region of interest" description="Disordered" evidence="2">
    <location>
        <begin position="1"/>
        <end position="54"/>
    </location>
</feature>
<dbReference type="SUPFAM" id="SSF47923">
    <property type="entry name" value="Ypt/Rab-GAP domain of gyp1p"/>
    <property type="match status" value="2"/>
</dbReference>
<evidence type="ECO:0000259" key="3">
    <source>
        <dbReference type="PROSITE" id="PS50086"/>
    </source>
</evidence>
<dbReference type="Pfam" id="PF00566">
    <property type="entry name" value="RabGAP-TBC"/>
    <property type="match status" value="1"/>
</dbReference>
<dbReference type="FunFam" id="1.10.472.80:FF:000019">
    <property type="entry name" value="USP6 N-terminal like"/>
    <property type="match status" value="1"/>
</dbReference>
<dbReference type="Gene3D" id="1.10.472.80">
    <property type="entry name" value="Ypt/Rab-GAP domain of gyp1p, domain 3"/>
    <property type="match status" value="1"/>
</dbReference>
<feature type="domain" description="Rab-GAP TBC" evidence="3">
    <location>
        <begin position="140"/>
        <end position="332"/>
    </location>
</feature>
<reference evidence="5" key="2">
    <citation type="submission" date="2016-11" db="UniProtKB">
        <authorList>
            <consortium name="WormBaseParasite"/>
        </authorList>
    </citation>
    <scope>IDENTIFICATION</scope>
</reference>
<proteinExistence type="predicted"/>
<protein>
    <submittedName>
        <fullName evidence="5">TBC domain-containing protein</fullName>
    </submittedName>
</protein>
<dbReference type="FunFam" id="1.10.8.270:FF:000010">
    <property type="entry name" value="Putative USP6 N-terminal-like protein"/>
    <property type="match status" value="1"/>
</dbReference>
<dbReference type="AlphaFoldDB" id="A0A1I7W2M5"/>
<evidence type="ECO:0000256" key="2">
    <source>
        <dbReference type="SAM" id="MobiDB-lite"/>
    </source>
</evidence>
<dbReference type="WBParaSite" id="EN70_8925">
    <property type="protein sequence ID" value="EN70_8925"/>
    <property type="gene ID" value="EN70_8925"/>
</dbReference>
<feature type="region of interest" description="Disordered" evidence="2">
    <location>
        <begin position="808"/>
        <end position="836"/>
    </location>
</feature>
<dbReference type="PANTHER" id="PTHR47219:SF19">
    <property type="entry name" value="USP6 N-TERMINAL-LIKE PROTEIN ISOFORM X1"/>
    <property type="match status" value="1"/>
</dbReference>
<dbReference type="STRING" id="7209.A0A1I7W2M5"/>
<dbReference type="PANTHER" id="PTHR47219">
    <property type="entry name" value="RAB GTPASE-ACTIVATING PROTEIN 1-LIKE"/>
    <property type="match status" value="1"/>
</dbReference>
<reference evidence="4" key="1">
    <citation type="submission" date="2012-04" db="EMBL/GenBank/DDBJ databases">
        <title>The Genome Sequence of Loa loa.</title>
        <authorList>
            <consortium name="The Broad Institute Genome Sequencing Platform"/>
            <consortium name="Broad Institute Genome Sequencing Center for Infectious Disease"/>
            <person name="Nutman T.B."/>
            <person name="Fink D.L."/>
            <person name="Russ C."/>
            <person name="Young S."/>
            <person name="Zeng Q."/>
            <person name="Gargeya S."/>
            <person name="Alvarado L."/>
            <person name="Berlin A."/>
            <person name="Chapman S.B."/>
            <person name="Chen Z."/>
            <person name="Freedman E."/>
            <person name="Gellesch M."/>
            <person name="Goldberg J."/>
            <person name="Griggs A."/>
            <person name="Gujja S."/>
            <person name="Heilman E.R."/>
            <person name="Heiman D."/>
            <person name="Howarth C."/>
            <person name="Mehta T."/>
            <person name="Neiman D."/>
            <person name="Pearson M."/>
            <person name="Roberts A."/>
            <person name="Saif S."/>
            <person name="Shea T."/>
            <person name="Shenoy N."/>
            <person name="Sisk P."/>
            <person name="Stolte C."/>
            <person name="Sykes S."/>
            <person name="White J."/>
            <person name="Yandava C."/>
            <person name="Haas B."/>
            <person name="Henn M.R."/>
            <person name="Nusbaum C."/>
            <person name="Birren B."/>
        </authorList>
    </citation>
    <scope>NUCLEOTIDE SEQUENCE [LARGE SCALE GENOMIC DNA]</scope>
</reference>
<feature type="compositionally biased region" description="Polar residues" evidence="2">
    <location>
        <begin position="681"/>
        <end position="692"/>
    </location>
</feature>
<keyword evidence="1" id="KW-0343">GTPase activation</keyword>
<dbReference type="GO" id="GO:0031267">
    <property type="term" value="F:small GTPase binding"/>
    <property type="evidence" value="ECO:0007669"/>
    <property type="project" value="TreeGrafter"/>
</dbReference>
<evidence type="ECO:0000313" key="5">
    <source>
        <dbReference type="WBParaSite" id="EN70_8925"/>
    </source>
</evidence>
<dbReference type="Gene3D" id="1.10.10.750">
    <property type="entry name" value="Ypt/Rab-GAP domain of gyp1p, domain 1"/>
    <property type="match status" value="1"/>
</dbReference>
<dbReference type="Gene3D" id="1.10.8.270">
    <property type="entry name" value="putative rabgap domain of human tbc1 domain family member 14 like domains"/>
    <property type="match status" value="1"/>
</dbReference>
<organism evidence="4 5">
    <name type="scientific">Loa loa</name>
    <name type="common">Eye worm</name>
    <name type="synonym">Filaria loa</name>
    <dbReference type="NCBI Taxonomy" id="7209"/>
    <lineage>
        <taxon>Eukaryota</taxon>
        <taxon>Metazoa</taxon>
        <taxon>Ecdysozoa</taxon>
        <taxon>Nematoda</taxon>
        <taxon>Chromadorea</taxon>
        <taxon>Rhabditida</taxon>
        <taxon>Spirurina</taxon>
        <taxon>Spiruromorpha</taxon>
        <taxon>Filarioidea</taxon>
        <taxon>Onchocercidae</taxon>
        <taxon>Loa</taxon>
    </lineage>
</organism>
<dbReference type="InterPro" id="IPR050302">
    <property type="entry name" value="Rab_GAP_TBC_domain"/>
</dbReference>
<feature type="region of interest" description="Disordered" evidence="2">
    <location>
        <begin position="657"/>
        <end position="696"/>
    </location>
</feature>
<keyword evidence="4" id="KW-1185">Reference proteome</keyword>
<dbReference type="InterPro" id="IPR000195">
    <property type="entry name" value="Rab-GAP-TBC_dom"/>
</dbReference>
<sequence length="1016" mass="118094">MDLRESDILNNSLDTEEDGGNARYMRERFGAINDETDATSSAESEDDPEFRELEERSQIVEKYEKGPEQEVEEWENPDFELYKITDRYGKNMQEISVRELVEKKRMTKEVSREQKWLRMMSRWSDGKGANDKLKKRLWKGVPEKFRSLVWTRLLEINRYRQEQKNNVYRELLMRARLISKDIKQIDLDINRTYRDHLAFRRRYDVKQQSLFNVLAAYAMYNTEVGYCQGMSQIAALFLMYMDEEDAFWCLHALLVDKKHSMHGFFVPGFPKLVRFQAHYEKILQKYLPRLKKHLDKAGIPPIYVTKWWFGCFLDRVPFPLALRLWDVFLLEGDVILIAMAYNIMRMHEKTMRKLQMENFMEYIQTVIAQDFGFSDEETMKSLQDCLRKLYNDRMLLPPSPKTGDASEIPLKPFGPVLSRSMIDIRLDIAEIQSRCSRANSVAGRSPIGIRRQRLPPSPTPLAKYKLSQLPPRCMEPALPENSQSSISSTSTVKDTSLREHQQTAKVLIDTTNNANLPIHRPESRESCSQLLQQQHTPMHAKRIEVKTTGPLIVERVQHDIRMIERNPSPSRKPMHVGKVQHDIRMNERNPSPSMKPIHVEKVQYNIRMSERNPSPSMKPIHVEKVQHDIRMSEKNPSSSMQPIHASSLSHINNKGEFESRRHQLQPQQQQKQLSKKPTTLYAGQQRQQPNFQSSSATAAVATTQYFGATGKQELYQQPLPEEPPVDYDDSSSYVQLGRSSGFMHSFSSAVESPTRFTSSFFCNPDDFISLRRNEVVPDDYSSELFESDHIRPKFRSRSDNDEISQQVFRRTHRGSLYDNVSSSTPNSSSSSDLSQLKLTDDQRPINGDVVFGIHVGNSSLDRQCKHNSNSSALQENKPEQRVTEIETRVIQLPNNVTCVRVGDTKDSMSSSFQQRQYHNVPVRREGYDSRTAVDRGDYDIRDSSTMDLQFHHHRHYPSNAVCVYPRHDQPNLPAKASQSEAVYHERNTYITNNRHLLERHPLHIQSDQYQYYTDKG</sequence>
<dbReference type="SMART" id="SM00164">
    <property type="entry name" value="TBC"/>
    <property type="match status" value="1"/>
</dbReference>
<dbReference type="GO" id="GO:0005096">
    <property type="term" value="F:GTPase activator activity"/>
    <property type="evidence" value="ECO:0007669"/>
    <property type="project" value="UniProtKB-KW"/>
</dbReference>
<dbReference type="eggNOG" id="KOG1102">
    <property type="taxonomic scope" value="Eukaryota"/>
</dbReference>